<dbReference type="SMART" id="SM00282">
    <property type="entry name" value="LamG"/>
    <property type="match status" value="1"/>
</dbReference>
<dbReference type="InterPro" id="IPR050372">
    <property type="entry name" value="Neurexin-related_CASP"/>
</dbReference>
<proteinExistence type="predicted"/>
<dbReference type="AlphaFoldDB" id="A0AAW0XWJ7"/>
<evidence type="ECO:0000313" key="5">
    <source>
        <dbReference type="EMBL" id="KAK8742319.1"/>
    </source>
</evidence>
<dbReference type="Gene3D" id="2.10.25.10">
    <property type="entry name" value="Laminin"/>
    <property type="match status" value="1"/>
</dbReference>
<comment type="caution">
    <text evidence="5">The sequence shown here is derived from an EMBL/GenBank/DDBJ whole genome shotgun (WGS) entry which is preliminary data.</text>
</comment>
<dbReference type="PANTHER" id="PTHR15036">
    <property type="entry name" value="PIKACHURIN-LIKE PROTEIN"/>
    <property type="match status" value="1"/>
</dbReference>
<gene>
    <name evidence="5" type="ORF">OTU49_001800</name>
</gene>
<feature type="domain" description="EGF-like" evidence="4">
    <location>
        <begin position="24"/>
        <end position="60"/>
    </location>
</feature>
<dbReference type="InterPro" id="IPR001791">
    <property type="entry name" value="Laminin_G"/>
</dbReference>
<dbReference type="Pfam" id="PF02210">
    <property type="entry name" value="Laminin_G_2"/>
    <property type="match status" value="1"/>
</dbReference>
<accession>A0AAW0XWJ7</accession>
<dbReference type="CDD" id="cd00054">
    <property type="entry name" value="EGF_CA"/>
    <property type="match status" value="1"/>
</dbReference>
<evidence type="ECO:0000259" key="4">
    <source>
        <dbReference type="PROSITE" id="PS50026"/>
    </source>
</evidence>
<reference evidence="5 6" key="1">
    <citation type="journal article" date="2024" name="BMC Genomics">
        <title>Genome assembly of redclaw crayfish (Cherax quadricarinatus) provides insights into its immune adaptation and hypoxia tolerance.</title>
        <authorList>
            <person name="Liu Z."/>
            <person name="Zheng J."/>
            <person name="Li H."/>
            <person name="Fang K."/>
            <person name="Wang S."/>
            <person name="He J."/>
            <person name="Zhou D."/>
            <person name="Weng S."/>
            <person name="Chi M."/>
            <person name="Gu Z."/>
            <person name="He J."/>
            <person name="Li F."/>
            <person name="Wang M."/>
        </authorList>
    </citation>
    <scope>NUCLEOTIDE SEQUENCE [LARGE SCALE GENOMIC DNA]</scope>
    <source>
        <strain evidence="5">ZL_2023a</strain>
    </source>
</reference>
<keyword evidence="1 2" id="KW-1015">Disulfide bond</keyword>
<dbReference type="SUPFAM" id="SSF49899">
    <property type="entry name" value="Concanavalin A-like lectins/glucanases"/>
    <property type="match status" value="1"/>
</dbReference>
<dbReference type="InterPro" id="IPR000742">
    <property type="entry name" value="EGF"/>
</dbReference>
<dbReference type="Gene3D" id="2.60.120.200">
    <property type="match status" value="1"/>
</dbReference>
<evidence type="ECO:0000259" key="3">
    <source>
        <dbReference type="PROSITE" id="PS50025"/>
    </source>
</evidence>
<keyword evidence="2" id="KW-0245">EGF-like domain</keyword>
<dbReference type="GO" id="GO:0016020">
    <property type="term" value="C:membrane"/>
    <property type="evidence" value="ECO:0007669"/>
    <property type="project" value="UniProtKB-SubCell"/>
</dbReference>
<dbReference type="PANTHER" id="PTHR15036:SF85">
    <property type="entry name" value="SP2353, ISOFORM A"/>
    <property type="match status" value="1"/>
</dbReference>
<evidence type="ECO:0000256" key="2">
    <source>
        <dbReference type="PROSITE-ProRule" id="PRU00076"/>
    </source>
</evidence>
<feature type="non-terminal residue" evidence="5">
    <location>
        <position position="312"/>
    </location>
</feature>
<evidence type="ECO:0000313" key="6">
    <source>
        <dbReference type="Proteomes" id="UP001445076"/>
    </source>
</evidence>
<organism evidence="5 6">
    <name type="scientific">Cherax quadricarinatus</name>
    <name type="common">Australian red claw crayfish</name>
    <dbReference type="NCBI Taxonomy" id="27406"/>
    <lineage>
        <taxon>Eukaryota</taxon>
        <taxon>Metazoa</taxon>
        <taxon>Ecdysozoa</taxon>
        <taxon>Arthropoda</taxon>
        <taxon>Crustacea</taxon>
        <taxon>Multicrustacea</taxon>
        <taxon>Malacostraca</taxon>
        <taxon>Eumalacostraca</taxon>
        <taxon>Eucarida</taxon>
        <taxon>Decapoda</taxon>
        <taxon>Pleocyemata</taxon>
        <taxon>Astacidea</taxon>
        <taxon>Parastacoidea</taxon>
        <taxon>Parastacidae</taxon>
        <taxon>Cherax</taxon>
    </lineage>
</organism>
<evidence type="ECO:0000256" key="1">
    <source>
        <dbReference type="ARBA" id="ARBA00023157"/>
    </source>
</evidence>
<dbReference type="CDD" id="cd00110">
    <property type="entry name" value="LamG"/>
    <property type="match status" value="1"/>
</dbReference>
<feature type="domain" description="Laminin G" evidence="3">
    <location>
        <begin position="63"/>
        <end position="277"/>
    </location>
</feature>
<feature type="non-terminal residue" evidence="5">
    <location>
        <position position="1"/>
    </location>
</feature>
<dbReference type="PROSITE" id="PS00022">
    <property type="entry name" value="EGF_1"/>
    <property type="match status" value="1"/>
</dbReference>
<protein>
    <submittedName>
        <fullName evidence="5">Uncharacterized protein</fullName>
    </submittedName>
</protein>
<dbReference type="InterPro" id="IPR013320">
    <property type="entry name" value="ConA-like_dom_sf"/>
</dbReference>
<keyword evidence="6" id="KW-1185">Reference proteome</keyword>
<dbReference type="EMBL" id="JARKIK010000028">
    <property type="protein sequence ID" value="KAK8742319.1"/>
    <property type="molecule type" value="Genomic_DNA"/>
</dbReference>
<name>A0AAW0XWJ7_CHEQU</name>
<dbReference type="PROSITE" id="PS50026">
    <property type="entry name" value="EGF_3"/>
    <property type="match status" value="1"/>
</dbReference>
<dbReference type="Proteomes" id="UP001445076">
    <property type="component" value="Unassembled WGS sequence"/>
</dbReference>
<sequence length="312" mass="33828">VVDINSTSLVTPRLASLPSCLHQEPDACTPSSCLNGGRCSGFPTDHRCVCPGGSWGARCKVLARTFRGDGWAWVRPLPSCFPTTISLRLLTRRPHALLLYSGPMAPILRRPDDPPTPMLALQVWRGRPQLLLEGGAEALKLEVNSTVNDGDWHTIHLHLHSHGATLMLDLCGSQRNDHNLVDDPHCLARGSWTNPDQVWMYFGSDPVQVGGLAHTPPSPAHHGWREAPTPRPLDGCVSHLTFNSQLASSWWTWGSYPTAGTLPPAATRRMRGVWVAVDTVGGAWAAWDTRSVSVTQGGRVQGATLPPSPPLS</sequence>
<feature type="disulfide bond" evidence="2">
    <location>
        <begin position="50"/>
        <end position="59"/>
    </location>
</feature>
<dbReference type="PROSITE" id="PS50025">
    <property type="entry name" value="LAM_G_DOMAIN"/>
    <property type="match status" value="1"/>
</dbReference>
<comment type="caution">
    <text evidence="2">Lacks conserved residue(s) required for the propagation of feature annotation.</text>
</comment>